<dbReference type="EMBL" id="JAPWTJ010001019">
    <property type="protein sequence ID" value="KAJ8974316.1"/>
    <property type="molecule type" value="Genomic_DNA"/>
</dbReference>
<protein>
    <recommendedName>
        <fullName evidence="3">MAD2L1-binding protein</fullName>
    </recommendedName>
</protein>
<dbReference type="InterPro" id="IPR009511">
    <property type="entry name" value="MAD1/Cdc20-bound-Mad2-bd"/>
</dbReference>
<organism evidence="1 2">
    <name type="scientific">Molorchus minor</name>
    <dbReference type="NCBI Taxonomy" id="1323400"/>
    <lineage>
        <taxon>Eukaryota</taxon>
        <taxon>Metazoa</taxon>
        <taxon>Ecdysozoa</taxon>
        <taxon>Arthropoda</taxon>
        <taxon>Hexapoda</taxon>
        <taxon>Insecta</taxon>
        <taxon>Pterygota</taxon>
        <taxon>Neoptera</taxon>
        <taxon>Endopterygota</taxon>
        <taxon>Coleoptera</taxon>
        <taxon>Polyphaga</taxon>
        <taxon>Cucujiformia</taxon>
        <taxon>Chrysomeloidea</taxon>
        <taxon>Cerambycidae</taxon>
        <taxon>Lamiinae</taxon>
        <taxon>Monochamini</taxon>
        <taxon>Molorchus</taxon>
    </lineage>
</organism>
<dbReference type="PANTHER" id="PTHR15681">
    <property type="entry name" value="MAD2L1-BINDING PROTEIN"/>
    <property type="match status" value="1"/>
</dbReference>
<comment type="caution">
    <text evidence="1">The sequence shown here is derived from an EMBL/GenBank/DDBJ whole genome shotgun (WGS) entry which is preliminary data.</text>
</comment>
<accession>A0ABQ9J827</accession>
<dbReference type="Proteomes" id="UP001162164">
    <property type="component" value="Unassembled WGS sequence"/>
</dbReference>
<proteinExistence type="predicted"/>
<dbReference type="PANTHER" id="PTHR15681:SF1">
    <property type="entry name" value="MAD2L1-BINDING PROTEIN"/>
    <property type="match status" value="1"/>
</dbReference>
<dbReference type="Gene3D" id="3.30.900.20">
    <property type="match status" value="1"/>
</dbReference>
<evidence type="ECO:0008006" key="3">
    <source>
        <dbReference type="Google" id="ProtNLM"/>
    </source>
</evidence>
<name>A0ABQ9J827_9CUCU</name>
<keyword evidence="2" id="KW-1185">Reference proteome</keyword>
<dbReference type="InterPro" id="IPR053729">
    <property type="entry name" value="MAD2L1BP_domain_sf"/>
</dbReference>
<evidence type="ECO:0000313" key="2">
    <source>
        <dbReference type="Proteomes" id="UP001162164"/>
    </source>
</evidence>
<evidence type="ECO:0000313" key="1">
    <source>
        <dbReference type="EMBL" id="KAJ8974316.1"/>
    </source>
</evidence>
<gene>
    <name evidence="1" type="ORF">NQ317_010912</name>
</gene>
<sequence>MKCAELKQNLNCAQNNSVSEDCVIDVNISDVILTPLTCASIVNEILKGLLYQKSQIPYPYNFLKSLVDKKRKQTVEENKPINFTAVNHYRIVSSAYDTIEKVTNEIIKEFSENSSHIKEVIVVFGTTPQCPKEVFTINISCLANDHLEINHVNQLVKFRQKILRNIFLSQDWMDAIDASSVCTNTYVYLKKHVSDEDENRDNFFCPTKPLSFPSKLKHVKILLNSDHSRDINCCRNLSVFEDNSESGIPTKRSRIMTSENIDLPIRWYQSKDLLRGFKDCYVNKVSVSELW</sequence>
<reference evidence="1" key="1">
    <citation type="journal article" date="2023" name="Insect Mol. Biol.">
        <title>Genome sequencing provides insights into the evolution of gene families encoding plant cell wall-degrading enzymes in longhorned beetles.</title>
        <authorList>
            <person name="Shin N.R."/>
            <person name="Okamura Y."/>
            <person name="Kirsch R."/>
            <person name="Pauchet Y."/>
        </authorList>
    </citation>
    <scope>NUCLEOTIDE SEQUENCE</scope>
    <source>
        <strain evidence="1">MMC_N1</strain>
    </source>
</reference>
<dbReference type="Pfam" id="PF06581">
    <property type="entry name" value="p31comet"/>
    <property type="match status" value="1"/>
</dbReference>